<name>A0A2Z6M3Y3_TRISU</name>
<dbReference type="SUPFAM" id="SSF54928">
    <property type="entry name" value="RNA-binding domain, RBD"/>
    <property type="match status" value="1"/>
</dbReference>
<keyword evidence="5" id="KW-1185">Reference proteome</keyword>
<dbReference type="OrthoDB" id="1875751at2759"/>
<sequence>MALETADPDWLTHYLKHQKLLEPFTKEQLHALVKQAIEKHPDLTENVRQLADVDPAHRKIFVHGLGWDTTAETLTSVFSKYGEIEDCKAVTDKVSGNT</sequence>
<dbReference type="InterPro" id="IPR012677">
    <property type="entry name" value="Nucleotide-bd_a/b_plait_sf"/>
</dbReference>
<evidence type="ECO:0000313" key="4">
    <source>
        <dbReference type="EMBL" id="GAU19610.1"/>
    </source>
</evidence>
<dbReference type="InterPro" id="IPR050886">
    <property type="entry name" value="RNA-binding_reg"/>
</dbReference>
<evidence type="ECO:0000256" key="2">
    <source>
        <dbReference type="PROSITE-ProRule" id="PRU00176"/>
    </source>
</evidence>
<dbReference type="EMBL" id="DF973200">
    <property type="protein sequence ID" value="GAU19610.1"/>
    <property type="molecule type" value="Genomic_DNA"/>
</dbReference>
<dbReference type="PANTHER" id="PTHR48024">
    <property type="entry name" value="GEO13361P1-RELATED"/>
    <property type="match status" value="1"/>
</dbReference>
<accession>A0A2Z6M3Y3</accession>
<dbReference type="Gene3D" id="3.30.70.330">
    <property type="match status" value="1"/>
</dbReference>
<dbReference type="GO" id="GO:0005634">
    <property type="term" value="C:nucleus"/>
    <property type="evidence" value="ECO:0007669"/>
    <property type="project" value="TreeGrafter"/>
</dbReference>
<evidence type="ECO:0000259" key="3">
    <source>
        <dbReference type="PROSITE" id="PS50102"/>
    </source>
</evidence>
<keyword evidence="1 2" id="KW-0694">RNA-binding</keyword>
<dbReference type="AlphaFoldDB" id="A0A2Z6M3Y3"/>
<evidence type="ECO:0000313" key="5">
    <source>
        <dbReference type="Proteomes" id="UP000242715"/>
    </source>
</evidence>
<dbReference type="PROSITE" id="PS50102">
    <property type="entry name" value="RRM"/>
    <property type="match status" value="1"/>
</dbReference>
<dbReference type="Pfam" id="PF00076">
    <property type="entry name" value="RRM_1"/>
    <property type="match status" value="1"/>
</dbReference>
<proteinExistence type="predicted"/>
<reference evidence="5" key="1">
    <citation type="journal article" date="2017" name="Front. Plant Sci.">
        <title>Climate Clever Clovers: New Paradigm to Reduce the Environmental Footprint of Ruminants by Breeding Low Methanogenic Forages Utilizing Haplotype Variation.</title>
        <authorList>
            <person name="Kaur P."/>
            <person name="Appels R."/>
            <person name="Bayer P.E."/>
            <person name="Keeble-Gagnere G."/>
            <person name="Wang J."/>
            <person name="Hirakawa H."/>
            <person name="Shirasawa K."/>
            <person name="Vercoe P."/>
            <person name="Stefanova K."/>
            <person name="Durmic Z."/>
            <person name="Nichols P."/>
            <person name="Revell C."/>
            <person name="Isobe S.N."/>
            <person name="Edwards D."/>
            <person name="Erskine W."/>
        </authorList>
    </citation>
    <scope>NUCLEOTIDE SEQUENCE [LARGE SCALE GENOMIC DNA]</scope>
    <source>
        <strain evidence="5">cv. Daliak</strain>
    </source>
</reference>
<feature type="domain" description="RRM" evidence="3">
    <location>
        <begin position="58"/>
        <end position="98"/>
    </location>
</feature>
<gene>
    <name evidence="4" type="ORF">TSUD_383050</name>
</gene>
<dbReference type="InterPro" id="IPR000504">
    <property type="entry name" value="RRM_dom"/>
</dbReference>
<dbReference type="Proteomes" id="UP000242715">
    <property type="component" value="Unassembled WGS sequence"/>
</dbReference>
<protein>
    <recommendedName>
        <fullName evidence="3">RRM domain-containing protein</fullName>
    </recommendedName>
</protein>
<evidence type="ECO:0000256" key="1">
    <source>
        <dbReference type="ARBA" id="ARBA00022884"/>
    </source>
</evidence>
<dbReference type="GO" id="GO:0003723">
    <property type="term" value="F:RNA binding"/>
    <property type="evidence" value="ECO:0007669"/>
    <property type="project" value="UniProtKB-UniRule"/>
</dbReference>
<organism evidence="4 5">
    <name type="scientific">Trifolium subterraneum</name>
    <name type="common">Subterranean clover</name>
    <dbReference type="NCBI Taxonomy" id="3900"/>
    <lineage>
        <taxon>Eukaryota</taxon>
        <taxon>Viridiplantae</taxon>
        <taxon>Streptophyta</taxon>
        <taxon>Embryophyta</taxon>
        <taxon>Tracheophyta</taxon>
        <taxon>Spermatophyta</taxon>
        <taxon>Magnoliopsida</taxon>
        <taxon>eudicotyledons</taxon>
        <taxon>Gunneridae</taxon>
        <taxon>Pentapetalae</taxon>
        <taxon>rosids</taxon>
        <taxon>fabids</taxon>
        <taxon>Fabales</taxon>
        <taxon>Fabaceae</taxon>
        <taxon>Papilionoideae</taxon>
        <taxon>50 kb inversion clade</taxon>
        <taxon>NPAAA clade</taxon>
        <taxon>Hologalegina</taxon>
        <taxon>IRL clade</taxon>
        <taxon>Trifolieae</taxon>
        <taxon>Trifolium</taxon>
    </lineage>
</organism>
<dbReference type="PANTHER" id="PTHR48024:SF9">
    <property type="entry name" value="UBP1-ASSOCIATED PROTEINS 1A-RELATED"/>
    <property type="match status" value="1"/>
</dbReference>
<dbReference type="InterPro" id="IPR035979">
    <property type="entry name" value="RBD_domain_sf"/>
</dbReference>